<keyword evidence="4" id="KW-0732">Signal</keyword>
<evidence type="ECO:0000256" key="5">
    <source>
        <dbReference type="ARBA" id="ARBA00022801"/>
    </source>
</evidence>
<dbReference type="InterPro" id="IPR017853">
    <property type="entry name" value="GH"/>
</dbReference>
<dbReference type="SMART" id="SM00812">
    <property type="entry name" value="Alpha_L_fucos"/>
    <property type="match status" value="1"/>
</dbReference>
<evidence type="ECO:0000256" key="1">
    <source>
        <dbReference type="ARBA" id="ARBA00004071"/>
    </source>
</evidence>
<dbReference type="InterPro" id="IPR008979">
    <property type="entry name" value="Galactose-bd-like_sf"/>
</dbReference>
<dbReference type="PANTHER" id="PTHR10030:SF37">
    <property type="entry name" value="ALPHA-L-FUCOSIDASE-RELATED"/>
    <property type="match status" value="1"/>
</dbReference>
<dbReference type="SUPFAM" id="SSF49785">
    <property type="entry name" value="Galactose-binding domain-like"/>
    <property type="match status" value="1"/>
</dbReference>
<dbReference type="InterPro" id="IPR057739">
    <property type="entry name" value="Glyco_hydro_29_N"/>
</dbReference>
<gene>
    <name evidence="8" type="ORF">G8759_18930</name>
</gene>
<dbReference type="InterPro" id="IPR016286">
    <property type="entry name" value="FUC_metazoa-typ"/>
</dbReference>
<evidence type="ECO:0000256" key="4">
    <source>
        <dbReference type="ARBA" id="ARBA00022729"/>
    </source>
</evidence>
<dbReference type="SUPFAM" id="SSF51445">
    <property type="entry name" value="(Trans)glycosidases"/>
    <property type="match status" value="1"/>
</dbReference>
<dbReference type="PRINTS" id="PR00741">
    <property type="entry name" value="GLHYDRLASE29"/>
</dbReference>
<dbReference type="GO" id="GO:0004560">
    <property type="term" value="F:alpha-L-fucosidase activity"/>
    <property type="evidence" value="ECO:0007669"/>
    <property type="project" value="InterPro"/>
</dbReference>
<protein>
    <recommendedName>
        <fullName evidence="3">alpha-L-fucosidase</fullName>
        <ecNumber evidence="3">3.2.1.51</ecNumber>
    </recommendedName>
</protein>
<name>A0A6G9AZJ5_9BACT</name>
<evidence type="ECO:0000256" key="2">
    <source>
        <dbReference type="ARBA" id="ARBA00007951"/>
    </source>
</evidence>
<dbReference type="Gene3D" id="2.60.120.260">
    <property type="entry name" value="Galactose-binding domain-like"/>
    <property type="match status" value="1"/>
</dbReference>
<proteinExistence type="inferred from homology"/>
<keyword evidence="9" id="KW-1185">Reference proteome</keyword>
<dbReference type="PANTHER" id="PTHR10030">
    <property type="entry name" value="ALPHA-L-FUCOSIDASE"/>
    <property type="match status" value="1"/>
</dbReference>
<evidence type="ECO:0000256" key="3">
    <source>
        <dbReference type="ARBA" id="ARBA00012662"/>
    </source>
</evidence>
<dbReference type="Gene3D" id="3.20.20.80">
    <property type="entry name" value="Glycosidases"/>
    <property type="match status" value="1"/>
</dbReference>
<keyword evidence="6" id="KW-0326">Glycosidase</keyword>
<keyword evidence="5" id="KW-0378">Hydrolase</keyword>
<comment type="function">
    <text evidence="1">Alpha-L-fucosidase is responsible for hydrolyzing the alpha-1,6-linked fucose joined to the reducing-end N-acetylglucosamine of the carbohydrate moieties of glycoproteins.</text>
</comment>
<evidence type="ECO:0000259" key="7">
    <source>
        <dbReference type="Pfam" id="PF01120"/>
    </source>
</evidence>
<reference evidence="8 9" key="1">
    <citation type="submission" date="2020-03" db="EMBL/GenBank/DDBJ databases">
        <authorList>
            <person name="Kim M.K."/>
        </authorList>
    </citation>
    <scope>NUCLEOTIDE SEQUENCE [LARGE SCALE GENOMIC DNA]</scope>
    <source>
        <strain evidence="8 9">BT328</strain>
    </source>
</reference>
<sequence length="573" mass="64110">MLTISLMAQSASTQDQRLNWWRDARFGLFIHWGPISLIGKEISWSRTDYGKNRYDSLYRRFNPTRFNAKEWVAQAKAGGMKYVVLTAKHHDGFCLWNTKSTAYNIMSAPFGRDVCKELADAAHEAGLKIGWYFSLADWKDPDCRNPASNNEFVGRMMTQLTELLTNYGTIDLLWFDYEGSPSPANPKQVYELVHRLQPGIILNNRLEVFSPDESHSQPGTYGDYATPEGFVAGFGQTPWETCTNMGHQWAWKFGDTPRSLSESVHTLLRCVGSNGNLLLNVGPDSLGQFPSLFTNRLYELGSWIKPRSEAIYGTAGGPYTPTDSYVCTQKANKIFLHILTVTDGTFVLPALPVPIKQATLLNGGSVTFRQHKENLELVIPVTLRDSIATIIAITLDRPATTLSLIRPFSKTGSLAYTKSAKASSELSTFLHNATATVDDDPKTYWKLGRRSDVHFDNYYGTDLSFQSAKLQALFNSTGWLEIDLGQPQRVGQVVVNAFIPAKTSALTPQIGRFAIQYEKDQQWFTLASGQQPGSEWRKSITPVTAKRFRLVIQESVGSIGIREFQLFPPGPIN</sequence>
<evidence type="ECO:0000313" key="9">
    <source>
        <dbReference type="Proteomes" id="UP000501802"/>
    </source>
</evidence>
<dbReference type="InterPro" id="IPR000933">
    <property type="entry name" value="Glyco_hydro_29"/>
</dbReference>
<feature type="domain" description="Glycoside hydrolase family 29 N-terminal" evidence="7">
    <location>
        <begin position="12"/>
        <end position="306"/>
    </location>
</feature>
<dbReference type="AlphaFoldDB" id="A0A6G9AZJ5"/>
<evidence type="ECO:0000313" key="8">
    <source>
        <dbReference type="EMBL" id="QIP17882.1"/>
    </source>
</evidence>
<dbReference type="KEGG" id="spib:G8759_18930"/>
<dbReference type="GO" id="GO:0016139">
    <property type="term" value="P:glycoside catabolic process"/>
    <property type="evidence" value="ECO:0007669"/>
    <property type="project" value="TreeGrafter"/>
</dbReference>
<organism evidence="8 9">
    <name type="scientific">Spirosoma aureum</name>
    <dbReference type="NCBI Taxonomy" id="2692134"/>
    <lineage>
        <taxon>Bacteria</taxon>
        <taxon>Pseudomonadati</taxon>
        <taxon>Bacteroidota</taxon>
        <taxon>Cytophagia</taxon>
        <taxon>Cytophagales</taxon>
        <taxon>Cytophagaceae</taxon>
        <taxon>Spirosoma</taxon>
    </lineage>
</organism>
<accession>A0A6G9AZJ5</accession>
<dbReference type="Proteomes" id="UP000501802">
    <property type="component" value="Chromosome"/>
</dbReference>
<evidence type="ECO:0000256" key="6">
    <source>
        <dbReference type="ARBA" id="ARBA00023295"/>
    </source>
</evidence>
<dbReference type="GO" id="GO:0005764">
    <property type="term" value="C:lysosome"/>
    <property type="evidence" value="ECO:0007669"/>
    <property type="project" value="TreeGrafter"/>
</dbReference>
<dbReference type="GO" id="GO:0006004">
    <property type="term" value="P:fucose metabolic process"/>
    <property type="evidence" value="ECO:0007669"/>
    <property type="project" value="InterPro"/>
</dbReference>
<comment type="similarity">
    <text evidence="2">Belongs to the glycosyl hydrolase 29 family.</text>
</comment>
<dbReference type="EMBL" id="CP050063">
    <property type="protein sequence ID" value="QIP17882.1"/>
    <property type="molecule type" value="Genomic_DNA"/>
</dbReference>
<dbReference type="EC" id="3.2.1.51" evidence="3"/>
<dbReference type="Pfam" id="PF01120">
    <property type="entry name" value="Alpha_L_fucos"/>
    <property type="match status" value="1"/>
</dbReference>